<keyword evidence="3" id="KW-1185">Reference proteome</keyword>
<feature type="non-terminal residue" evidence="2">
    <location>
        <position position="1"/>
    </location>
</feature>
<proteinExistence type="predicted"/>
<dbReference type="AlphaFoldDB" id="A0A2J7ZFB9"/>
<comment type="caution">
    <text evidence="2">The sequence shown here is derived from an EMBL/GenBank/DDBJ whole genome shotgun (WGS) entry which is preliminary data.</text>
</comment>
<accession>A0A2J7ZFB9</accession>
<name>A0A2J7ZFB9_9CHLO</name>
<reference evidence="2 3" key="1">
    <citation type="journal article" date="2017" name="Mol. Biol. Evol.">
        <title>The 4-celled Tetrabaena socialis nuclear genome reveals the essential components for genetic control of cell number at the origin of multicellularity in the volvocine lineage.</title>
        <authorList>
            <person name="Featherston J."/>
            <person name="Arakaki Y."/>
            <person name="Hanschen E.R."/>
            <person name="Ferris P.J."/>
            <person name="Michod R.E."/>
            <person name="Olson B.J.S.C."/>
            <person name="Nozaki H."/>
            <person name="Durand P.M."/>
        </authorList>
    </citation>
    <scope>NUCLEOTIDE SEQUENCE [LARGE SCALE GENOMIC DNA]</scope>
    <source>
        <strain evidence="2 3">NIES-571</strain>
    </source>
</reference>
<evidence type="ECO:0000313" key="2">
    <source>
        <dbReference type="EMBL" id="PNG98971.1"/>
    </source>
</evidence>
<gene>
    <name evidence="2" type="ORF">TSOC_015257</name>
</gene>
<dbReference type="EMBL" id="PGGS01004664">
    <property type="protein sequence ID" value="PNG98971.1"/>
    <property type="molecule type" value="Genomic_DNA"/>
</dbReference>
<evidence type="ECO:0000256" key="1">
    <source>
        <dbReference type="SAM" id="MobiDB-lite"/>
    </source>
</evidence>
<sequence length="59" mass="6495">SVCRQIKLARHLGLIAGEARLDRLHLGRLRERELEEAQRRAAAGGGGGGRYEELLDFGP</sequence>
<feature type="region of interest" description="Disordered" evidence="1">
    <location>
        <begin position="38"/>
        <end position="59"/>
    </location>
</feature>
<dbReference type="Proteomes" id="UP000236333">
    <property type="component" value="Unassembled WGS sequence"/>
</dbReference>
<protein>
    <submittedName>
        <fullName evidence="2">Uncharacterized protein</fullName>
    </submittedName>
</protein>
<evidence type="ECO:0000313" key="3">
    <source>
        <dbReference type="Proteomes" id="UP000236333"/>
    </source>
</evidence>
<organism evidence="2 3">
    <name type="scientific">Tetrabaena socialis</name>
    <dbReference type="NCBI Taxonomy" id="47790"/>
    <lineage>
        <taxon>Eukaryota</taxon>
        <taxon>Viridiplantae</taxon>
        <taxon>Chlorophyta</taxon>
        <taxon>core chlorophytes</taxon>
        <taxon>Chlorophyceae</taxon>
        <taxon>CS clade</taxon>
        <taxon>Chlamydomonadales</taxon>
        <taxon>Tetrabaenaceae</taxon>
        <taxon>Tetrabaena</taxon>
    </lineage>
</organism>